<evidence type="ECO:0000256" key="2">
    <source>
        <dbReference type="ARBA" id="ARBA00012180"/>
    </source>
</evidence>
<feature type="domain" description="Reverse transcriptase" evidence="3">
    <location>
        <begin position="1"/>
        <end position="119"/>
    </location>
</feature>
<dbReference type="GO" id="GO:0004523">
    <property type="term" value="F:RNA-DNA hybrid ribonuclease activity"/>
    <property type="evidence" value="ECO:0007669"/>
    <property type="project" value="UniProtKB-EC"/>
</dbReference>
<evidence type="ECO:0000313" key="4">
    <source>
        <dbReference type="EMBL" id="KAJ1128870.1"/>
    </source>
</evidence>
<evidence type="ECO:0000259" key="3">
    <source>
        <dbReference type="PROSITE" id="PS50878"/>
    </source>
</evidence>
<dbReference type="EC" id="3.1.26.4" evidence="2"/>
<sequence length="163" mass="18196">MVALQEAYFHSPVLPAHRRYLRFVVGHKHFQFTELPFGLTSAPRRFTKVMVVVAAHLRRIGVPVVPYLDDWLLKANPPQTVVSHLQTTANLLHSLGFPINVPKSHLTPSQTLPFIKAVLDTVHFRAYPPEKRIQDTDVSASVLDFSENDSEVAGPHGLLHPAG</sequence>
<evidence type="ECO:0000313" key="5">
    <source>
        <dbReference type="Proteomes" id="UP001066276"/>
    </source>
</evidence>
<organism evidence="4 5">
    <name type="scientific">Pleurodeles waltl</name>
    <name type="common">Iberian ribbed newt</name>
    <dbReference type="NCBI Taxonomy" id="8319"/>
    <lineage>
        <taxon>Eukaryota</taxon>
        <taxon>Metazoa</taxon>
        <taxon>Chordata</taxon>
        <taxon>Craniata</taxon>
        <taxon>Vertebrata</taxon>
        <taxon>Euteleostomi</taxon>
        <taxon>Amphibia</taxon>
        <taxon>Batrachia</taxon>
        <taxon>Caudata</taxon>
        <taxon>Salamandroidea</taxon>
        <taxon>Salamandridae</taxon>
        <taxon>Pleurodelinae</taxon>
        <taxon>Pleurodeles</taxon>
    </lineage>
</organism>
<dbReference type="PROSITE" id="PS50878">
    <property type="entry name" value="RT_POL"/>
    <property type="match status" value="1"/>
</dbReference>
<accession>A0AAV7PTI5</accession>
<dbReference type="Pfam" id="PF00078">
    <property type="entry name" value="RVT_1"/>
    <property type="match status" value="1"/>
</dbReference>
<dbReference type="InterPro" id="IPR000477">
    <property type="entry name" value="RT_dom"/>
</dbReference>
<dbReference type="InterPro" id="IPR043128">
    <property type="entry name" value="Rev_trsase/Diguanyl_cyclase"/>
</dbReference>
<evidence type="ECO:0000256" key="1">
    <source>
        <dbReference type="ARBA" id="ARBA00010879"/>
    </source>
</evidence>
<dbReference type="EMBL" id="JANPWB010000011">
    <property type="protein sequence ID" value="KAJ1128870.1"/>
    <property type="molecule type" value="Genomic_DNA"/>
</dbReference>
<protein>
    <recommendedName>
        <fullName evidence="2">ribonuclease H</fullName>
        <ecNumber evidence="2">3.1.26.4</ecNumber>
    </recommendedName>
</protein>
<dbReference type="PANTHER" id="PTHR33050:SF7">
    <property type="entry name" value="RIBONUCLEASE H"/>
    <property type="match status" value="1"/>
</dbReference>
<keyword evidence="5" id="KW-1185">Reference proteome</keyword>
<dbReference type="Proteomes" id="UP001066276">
    <property type="component" value="Chromosome 7"/>
</dbReference>
<dbReference type="SUPFAM" id="SSF56672">
    <property type="entry name" value="DNA/RNA polymerases"/>
    <property type="match status" value="1"/>
</dbReference>
<comment type="similarity">
    <text evidence="1">Belongs to the beta type-B retroviral polymerase family. HERV class-II K(HML-2) pol subfamily.</text>
</comment>
<gene>
    <name evidence="4" type="ORF">NDU88_007242</name>
</gene>
<dbReference type="Gene3D" id="3.10.10.10">
    <property type="entry name" value="HIV Type 1 Reverse Transcriptase, subunit A, domain 1"/>
    <property type="match status" value="1"/>
</dbReference>
<dbReference type="CDD" id="cd03714">
    <property type="entry name" value="RT_DIRS1"/>
    <property type="match status" value="1"/>
</dbReference>
<name>A0AAV7PTI5_PLEWA</name>
<comment type="caution">
    <text evidence="4">The sequence shown here is derived from an EMBL/GenBank/DDBJ whole genome shotgun (WGS) entry which is preliminary data.</text>
</comment>
<proteinExistence type="inferred from homology"/>
<dbReference type="Gene3D" id="3.30.70.270">
    <property type="match status" value="1"/>
</dbReference>
<reference evidence="4" key="1">
    <citation type="journal article" date="2022" name="bioRxiv">
        <title>Sequencing and chromosome-scale assembly of the giantPleurodeles waltlgenome.</title>
        <authorList>
            <person name="Brown T."/>
            <person name="Elewa A."/>
            <person name="Iarovenko S."/>
            <person name="Subramanian E."/>
            <person name="Araus A.J."/>
            <person name="Petzold A."/>
            <person name="Susuki M."/>
            <person name="Suzuki K.-i.T."/>
            <person name="Hayashi T."/>
            <person name="Toyoda A."/>
            <person name="Oliveira C."/>
            <person name="Osipova E."/>
            <person name="Leigh N.D."/>
            <person name="Simon A."/>
            <person name="Yun M.H."/>
        </authorList>
    </citation>
    <scope>NUCLEOTIDE SEQUENCE</scope>
    <source>
        <strain evidence="4">20211129_DDA</strain>
        <tissue evidence="4">Liver</tissue>
    </source>
</reference>
<dbReference type="PANTHER" id="PTHR33050">
    <property type="entry name" value="REVERSE TRANSCRIPTASE DOMAIN-CONTAINING PROTEIN"/>
    <property type="match status" value="1"/>
</dbReference>
<dbReference type="InterPro" id="IPR052055">
    <property type="entry name" value="Hepadnavirus_pol/RT"/>
</dbReference>
<dbReference type="AlphaFoldDB" id="A0AAV7PTI5"/>
<dbReference type="InterPro" id="IPR043502">
    <property type="entry name" value="DNA/RNA_pol_sf"/>
</dbReference>